<dbReference type="EMBL" id="FRBI01000051">
    <property type="protein sequence ID" value="SHN37286.1"/>
    <property type="molecule type" value="Genomic_DNA"/>
</dbReference>
<evidence type="ECO:0000256" key="6">
    <source>
        <dbReference type="ARBA" id="ARBA00023268"/>
    </source>
</evidence>
<evidence type="ECO:0000313" key="12">
    <source>
        <dbReference type="EMBL" id="SHN37286.1"/>
    </source>
</evidence>
<dbReference type="Gene3D" id="3.40.47.10">
    <property type="match status" value="1"/>
</dbReference>
<organism evidence="12 13">
    <name type="scientific">Actinacidiphila paucisporea</name>
    <dbReference type="NCBI Taxonomy" id="310782"/>
    <lineage>
        <taxon>Bacteria</taxon>
        <taxon>Bacillati</taxon>
        <taxon>Actinomycetota</taxon>
        <taxon>Actinomycetes</taxon>
        <taxon>Kitasatosporales</taxon>
        <taxon>Streptomycetaceae</taxon>
        <taxon>Actinacidiphila</taxon>
    </lineage>
</organism>
<keyword evidence="7" id="KW-0012">Acyltransferase</keyword>
<dbReference type="FunFam" id="3.40.47.10:FF:000019">
    <property type="entry name" value="Polyketide synthase type I"/>
    <property type="match status" value="1"/>
</dbReference>
<evidence type="ECO:0000259" key="10">
    <source>
        <dbReference type="PROSITE" id="PS52004"/>
    </source>
</evidence>
<dbReference type="Pfam" id="PF00109">
    <property type="entry name" value="ketoacyl-synt"/>
    <property type="match status" value="1"/>
</dbReference>
<dbReference type="GO" id="GO:0016491">
    <property type="term" value="F:oxidoreductase activity"/>
    <property type="evidence" value="ECO:0007669"/>
    <property type="project" value="InterPro"/>
</dbReference>
<dbReference type="InterPro" id="IPR016039">
    <property type="entry name" value="Thiolase-like"/>
</dbReference>
<dbReference type="Pfam" id="PF21089">
    <property type="entry name" value="PKS_DH_N"/>
    <property type="match status" value="1"/>
</dbReference>
<dbReference type="InterPro" id="IPR036291">
    <property type="entry name" value="NAD(P)-bd_dom_sf"/>
</dbReference>
<dbReference type="Pfam" id="PF22953">
    <property type="entry name" value="SpnB_Rossmann"/>
    <property type="match status" value="1"/>
</dbReference>
<evidence type="ECO:0000256" key="4">
    <source>
        <dbReference type="ARBA" id="ARBA00022679"/>
    </source>
</evidence>
<evidence type="ECO:0000256" key="3">
    <source>
        <dbReference type="ARBA" id="ARBA00022553"/>
    </source>
</evidence>
<feature type="region of interest" description="Disordered" evidence="9">
    <location>
        <begin position="462"/>
        <end position="481"/>
    </location>
</feature>
<dbReference type="CDD" id="cd00833">
    <property type="entry name" value="PKS"/>
    <property type="match status" value="1"/>
</dbReference>
<dbReference type="InterPro" id="IPR014043">
    <property type="entry name" value="Acyl_transferase_dom"/>
</dbReference>
<feature type="compositionally biased region" description="Low complexity" evidence="9">
    <location>
        <begin position="1079"/>
        <end position="1102"/>
    </location>
</feature>
<reference evidence="12 13" key="1">
    <citation type="submission" date="2016-11" db="EMBL/GenBank/DDBJ databases">
        <authorList>
            <person name="Jaros S."/>
            <person name="Januszkiewicz K."/>
            <person name="Wedrychowicz H."/>
        </authorList>
    </citation>
    <scope>NUCLEOTIDE SEQUENCE [LARGE SCALE GENOMIC DNA]</scope>
    <source>
        <strain evidence="12 13">CGMCC 4.2025</strain>
    </source>
</reference>
<dbReference type="InterPro" id="IPR011032">
    <property type="entry name" value="GroES-like_sf"/>
</dbReference>
<dbReference type="STRING" id="310782.SAMN05216499_1513"/>
<dbReference type="GO" id="GO:0006633">
    <property type="term" value="P:fatty acid biosynthetic process"/>
    <property type="evidence" value="ECO:0007669"/>
    <property type="project" value="TreeGrafter"/>
</dbReference>
<accession>A0A1M7QZC3</accession>
<feature type="compositionally biased region" description="Low complexity" evidence="9">
    <location>
        <begin position="464"/>
        <end position="481"/>
    </location>
</feature>
<evidence type="ECO:0000256" key="2">
    <source>
        <dbReference type="ARBA" id="ARBA00022450"/>
    </source>
</evidence>
<dbReference type="InterPro" id="IPR049551">
    <property type="entry name" value="PKS_DH_C"/>
</dbReference>
<evidence type="ECO:0000313" key="13">
    <source>
        <dbReference type="Proteomes" id="UP000184111"/>
    </source>
</evidence>
<dbReference type="InterPro" id="IPR020807">
    <property type="entry name" value="PKS_DH"/>
</dbReference>
<dbReference type="InterPro" id="IPR032821">
    <property type="entry name" value="PKS_assoc"/>
</dbReference>
<dbReference type="Pfam" id="PF08240">
    <property type="entry name" value="ADH_N"/>
    <property type="match status" value="1"/>
</dbReference>
<dbReference type="SUPFAM" id="SSF52151">
    <property type="entry name" value="FabD/lysophospholipase-like"/>
    <property type="match status" value="1"/>
</dbReference>
<dbReference type="InterPro" id="IPR049900">
    <property type="entry name" value="PKS_mFAS_DH"/>
</dbReference>
<dbReference type="SMART" id="SM00827">
    <property type="entry name" value="PKS_AT"/>
    <property type="match status" value="1"/>
</dbReference>
<dbReference type="PROSITE" id="PS52004">
    <property type="entry name" value="KS3_2"/>
    <property type="match status" value="1"/>
</dbReference>
<proteinExistence type="predicted"/>
<gene>
    <name evidence="12" type="ORF">SAMN05216499_1513</name>
</gene>
<dbReference type="Gene3D" id="3.90.180.10">
    <property type="entry name" value="Medium-chain alcohol dehydrogenases, catalytic domain"/>
    <property type="match status" value="1"/>
</dbReference>
<dbReference type="SMART" id="SM00829">
    <property type="entry name" value="PKS_ER"/>
    <property type="match status" value="1"/>
</dbReference>
<dbReference type="Gene3D" id="3.10.129.110">
    <property type="entry name" value="Polyketide synthase dehydratase"/>
    <property type="match status" value="1"/>
</dbReference>
<feature type="active site" description="Proton donor; for dehydratase activity" evidence="8">
    <location>
        <position position="1169"/>
    </location>
</feature>
<dbReference type="InterPro" id="IPR042104">
    <property type="entry name" value="PKS_dehydratase_sf"/>
</dbReference>
<feature type="active site" description="Proton acceptor; for dehydratase activity" evidence="8">
    <location>
        <position position="995"/>
    </location>
</feature>
<dbReference type="InterPro" id="IPR016035">
    <property type="entry name" value="Acyl_Trfase/lysoPLipase"/>
</dbReference>
<dbReference type="InterPro" id="IPR001227">
    <property type="entry name" value="Ac_transferase_dom_sf"/>
</dbReference>
<comment type="pathway">
    <text evidence="1">Antibiotic biosynthesis.</text>
</comment>
<dbReference type="SUPFAM" id="SSF51735">
    <property type="entry name" value="NAD(P)-binding Rossmann-fold domains"/>
    <property type="match status" value="2"/>
</dbReference>
<dbReference type="Pfam" id="PF14765">
    <property type="entry name" value="PS-DH"/>
    <property type="match status" value="1"/>
</dbReference>
<dbReference type="InterPro" id="IPR050091">
    <property type="entry name" value="PKS_NRPS_Biosynth_Enz"/>
</dbReference>
<feature type="domain" description="PKS/mFAS DH" evidence="11">
    <location>
        <begin position="963"/>
        <end position="1243"/>
    </location>
</feature>
<dbReference type="PANTHER" id="PTHR43775">
    <property type="entry name" value="FATTY ACID SYNTHASE"/>
    <property type="match status" value="1"/>
</dbReference>
<dbReference type="Pfam" id="PF02801">
    <property type="entry name" value="Ketoacyl-synt_C"/>
    <property type="match status" value="1"/>
</dbReference>
<dbReference type="Gene3D" id="3.40.366.10">
    <property type="entry name" value="Malonyl-Coenzyme A Acyl Carrier Protein, domain 2"/>
    <property type="match status" value="1"/>
</dbReference>
<dbReference type="FunFam" id="3.40.366.10:FF:000002">
    <property type="entry name" value="Probable polyketide synthase 2"/>
    <property type="match status" value="1"/>
</dbReference>
<dbReference type="SMART" id="SM00825">
    <property type="entry name" value="PKS_KS"/>
    <property type="match status" value="1"/>
</dbReference>
<dbReference type="Proteomes" id="UP000184111">
    <property type="component" value="Unassembled WGS sequence"/>
</dbReference>
<dbReference type="GO" id="GO:0004312">
    <property type="term" value="F:fatty acid synthase activity"/>
    <property type="evidence" value="ECO:0007669"/>
    <property type="project" value="TreeGrafter"/>
</dbReference>
<evidence type="ECO:0000256" key="9">
    <source>
        <dbReference type="SAM" id="MobiDB-lite"/>
    </source>
</evidence>
<feature type="non-terminal residue" evidence="12">
    <location>
        <position position="1667"/>
    </location>
</feature>
<dbReference type="InterPro" id="IPR014030">
    <property type="entry name" value="Ketoacyl_synth_N"/>
</dbReference>
<dbReference type="SUPFAM" id="SSF50129">
    <property type="entry name" value="GroES-like"/>
    <property type="match status" value="1"/>
</dbReference>
<feature type="region of interest" description="Disordered" evidence="9">
    <location>
        <begin position="1052"/>
        <end position="1102"/>
    </location>
</feature>
<evidence type="ECO:0000256" key="5">
    <source>
        <dbReference type="ARBA" id="ARBA00023194"/>
    </source>
</evidence>
<dbReference type="Pfam" id="PF16197">
    <property type="entry name" value="KAsynt_C_assoc"/>
    <property type="match status" value="1"/>
</dbReference>
<feature type="domain" description="Ketosynthase family 3 (KS3)" evidence="10">
    <location>
        <begin position="33"/>
        <end position="459"/>
    </location>
</feature>
<dbReference type="InterPro" id="IPR016036">
    <property type="entry name" value="Malonyl_transacylase_ACP-bd"/>
</dbReference>
<dbReference type="SMART" id="SM00826">
    <property type="entry name" value="PKS_DH"/>
    <property type="match status" value="1"/>
</dbReference>
<dbReference type="Gene3D" id="3.30.70.3290">
    <property type="match status" value="1"/>
</dbReference>
<dbReference type="CDD" id="cd05195">
    <property type="entry name" value="enoyl_red"/>
    <property type="match status" value="1"/>
</dbReference>
<name>A0A1M7QZC3_9ACTN</name>
<evidence type="ECO:0000256" key="7">
    <source>
        <dbReference type="ARBA" id="ARBA00023315"/>
    </source>
</evidence>
<dbReference type="InterPro" id="IPR020843">
    <property type="entry name" value="ER"/>
</dbReference>
<dbReference type="PANTHER" id="PTHR43775:SF51">
    <property type="entry name" value="INACTIVE PHENOLPHTHIOCEROL SYNTHESIS POLYKETIDE SYNTHASE TYPE I PKS1-RELATED"/>
    <property type="match status" value="1"/>
</dbReference>
<dbReference type="GO" id="GO:0033068">
    <property type="term" value="P:macrolide biosynthetic process"/>
    <property type="evidence" value="ECO:0007669"/>
    <property type="project" value="UniProtKB-ARBA"/>
</dbReference>
<sequence>MANENRLRDYVNRLAVELDDAREQLRKAVDREHEPVAVIGMACRYPGGVRTPEDLWAVLREGTDAVGPFPADRGWDVERLYDPSPDAVGHSYVREGGFLHDAADFDPAFFGMSPREAAATDPQQRLLLETAWEAFEHARLRPADLRGTDTGVFTGVMYDDYGSRLNPAPAGFEGYLVSGSAGSVASGRIAYALGLEGPAVTVDTACSSSLVSAHLACRALRDRECSLALAGGVTVMATPATFVEFSRQRGLAPDGRCKPFAAAADGTGWAEGAGLLLLERLSDARRNGHRVLAVIRGSAVNQDGASNGLTAPNGPSQERVIRAALAHARLAPHDVDAVEAHGTGTELGDPIEAQALVNTYGRNRPAERPLRLGSVKSNLGHTQAAAGVAGIIKIILSLEHGTLPRTLHVDAPSPHVDWAGGAVSLLTEPVPWPRTDRPRRAAVSSFGISGTNAHVIIEEAPGQAAASSPAEDAAATPSAGAAGAAAGPVVPWVLSGRTEGALRAQAERLLGHVDRTAPASPADVGLTLATARTAFDHRAVVLAADRDGLLDGLRAAAAGRPAPGLVTGTARRGTRTAFLFTGQGSQRPGMGRDLYEAFPAYAAAFDEVCAHLDPLLELPLKQVVFAAEDDPRAALVDRTDLTQAALFALEVASYRLVTSWGVRPDVLLGHSIGELAAAHVAGVLDLSDAAQLVAARGRLMAATRKDGAMAALEATEEELRPVLDAEPALSLAAVNGPASTVVSGDEDAVARVVELWRARGRRTKRLVVGHAFHSAHMDPVLDAFRAVAEQLRFAAPSVPIVSDVTGRPATDAELRSPDYWARHLRGTVRFHDGVRWLHGSGVTAYLELGPDAVLTAPARDGVEAATDSESAASGTAEGDTRAAPAFAALLRADRPAALTATAAVAELHVNGGTVAWDAFFDPAGAHVVDLPPYPFQRDRHWLDVPAAAGGGDPADVGQSPAGHPLLGAVVRLAEDGGSVLTGRLSLADHPWLADHAVAGTVLLPGTAFVELALHAGEDTGHDTVEELTLEAPLVLPAEQAVQLQATVGVPDGTGRRAVSIHSRPEPADEAASVPWTRHATGTLTAGAPAPNPAAEGGSRPPAGALPLDLAGAYDTLTARGYGYGPAFQNLTAAWQDGDHLYAEIRLGADGPEQEPPHAADYGIHPALLDSALHALALAADGGTRLPFAWSGVRLHATGATAARVHLTRIGEDAVAVELTDPAGQPLVTVERLTTRPLDPAALAAPAAGAGDAAFHRVEWTALPLAGAETDTDRWAVWGADPVGLGLPSHPDLDALSDPAPAVALRFFAPPDGVDMVGRAHAAAEGTLLRLQDWLGRPQTEDTHLVVFTSRGSSVDPADDPDLVQATVTGLVRTAQSEHPGRITLIDLDGHPFSTAALIAAVATVRAADEPYAALRKGELSAPRLTNTPQVQLTIPADSDSAWRLALTSPGSPDHLALLPAPDLEQPLKHGQVRIALEAVGLNFRDVLITLGMYPQPAPHIGSEGAGVITEIGPGVTGFEVGDRVMGILTHGTGATTVTDHRVLARVPQGWTPAQAASATLAYATAYYTLVTLADLKPGQNLLIHTATGGVGQAATHLARHLGARLYATASLPKHHTLTTELGYDAQDIADSRTQDYADHFLTRTDNRGMDVVLHSLAHEHTDTSLRL</sequence>
<keyword evidence="5" id="KW-0045">Antibiotic biosynthesis</keyword>
<dbReference type="GO" id="GO:0031177">
    <property type="term" value="F:phosphopantetheine binding"/>
    <property type="evidence" value="ECO:0007669"/>
    <property type="project" value="UniProtKB-ARBA"/>
</dbReference>
<keyword evidence="13" id="KW-1185">Reference proteome</keyword>
<dbReference type="InterPro" id="IPR014031">
    <property type="entry name" value="Ketoacyl_synth_C"/>
</dbReference>
<evidence type="ECO:0000256" key="1">
    <source>
        <dbReference type="ARBA" id="ARBA00004792"/>
    </source>
</evidence>
<keyword evidence="2" id="KW-0596">Phosphopantetheine</keyword>
<keyword evidence="6" id="KW-0511">Multifunctional enzyme</keyword>
<dbReference type="InterPro" id="IPR013154">
    <property type="entry name" value="ADH-like_N"/>
</dbReference>
<dbReference type="Pfam" id="PF00698">
    <property type="entry name" value="Acyl_transf_1"/>
    <property type="match status" value="1"/>
</dbReference>
<dbReference type="SUPFAM" id="SSF55048">
    <property type="entry name" value="Probable ACP-binding domain of malonyl-CoA ACP transacylase"/>
    <property type="match status" value="1"/>
</dbReference>
<dbReference type="InterPro" id="IPR020841">
    <property type="entry name" value="PKS_Beta-ketoAc_synthase_dom"/>
</dbReference>
<feature type="region of interest" description="C-terminal hotdog fold" evidence="8">
    <location>
        <begin position="1104"/>
        <end position="1243"/>
    </location>
</feature>
<dbReference type="Gene3D" id="3.40.50.11460">
    <property type="match status" value="1"/>
</dbReference>
<dbReference type="InterPro" id="IPR049552">
    <property type="entry name" value="PKS_DH_N"/>
</dbReference>
<keyword evidence="3" id="KW-0597">Phosphoprotein</keyword>
<dbReference type="PROSITE" id="PS52019">
    <property type="entry name" value="PKS_MFAS_DH"/>
    <property type="match status" value="1"/>
</dbReference>
<evidence type="ECO:0000259" key="11">
    <source>
        <dbReference type="PROSITE" id="PS52019"/>
    </source>
</evidence>
<keyword evidence="4" id="KW-0808">Transferase</keyword>
<feature type="region of interest" description="Disordered" evidence="9">
    <location>
        <begin position="860"/>
        <end position="879"/>
    </location>
</feature>
<dbReference type="InterPro" id="IPR055123">
    <property type="entry name" value="SpnB-like_Rossmann"/>
</dbReference>
<dbReference type="SUPFAM" id="SSF53901">
    <property type="entry name" value="Thiolase-like"/>
    <property type="match status" value="1"/>
</dbReference>
<feature type="region of interest" description="N-terminal hotdog fold" evidence="8">
    <location>
        <begin position="963"/>
        <end position="1090"/>
    </location>
</feature>
<protein>
    <submittedName>
        <fullName evidence="12">Polyketide synthase 12</fullName>
    </submittedName>
</protein>
<evidence type="ECO:0000256" key="8">
    <source>
        <dbReference type="PROSITE-ProRule" id="PRU01363"/>
    </source>
</evidence>